<feature type="transmembrane region" description="Helical" evidence="8">
    <location>
        <begin position="333"/>
        <end position="352"/>
    </location>
</feature>
<reference evidence="9 10" key="1">
    <citation type="submission" date="2020-04" db="EMBL/GenBank/DDBJ databases">
        <authorList>
            <person name="Hitch T.C.A."/>
            <person name="Wylensek D."/>
            <person name="Clavel T."/>
        </authorList>
    </citation>
    <scope>NUCLEOTIDE SEQUENCE [LARGE SCALE GENOMIC DNA]</scope>
    <source>
        <strain evidence="9 10">WB01_D5_05</strain>
    </source>
</reference>
<evidence type="ECO:0000256" key="5">
    <source>
        <dbReference type="ARBA" id="ARBA00022692"/>
    </source>
</evidence>
<comment type="similarity">
    <text evidence="2">Belongs to the amino acid-polyamine-organocation (APC) superfamily. Spore germination protein (SGP) (TC 2.A.3.9) family.</text>
</comment>
<feature type="transmembrane region" description="Helical" evidence="8">
    <location>
        <begin position="42"/>
        <end position="62"/>
    </location>
</feature>
<evidence type="ECO:0000256" key="4">
    <source>
        <dbReference type="ARBA" id="ARBA00022544"/>
    </source>
</evidence>
<dbReference type="Pfam" id="PF03845">
    <property type="entry name" value="Spore_permease"/>
    <property type="match status" value="1"/>
</dbReference>
<sequence length="366" mass="41329">MATKNSTITQGQLTFFIFQTQIGVGLLSLPFAVAKIAHGDGWISTLLIGFFIQLCIFLIWALNRRFPTLSLYEFMPQIIGKPVAFFFTLLYSLYFIGIGGVVLLLFSNIINNWVFDVTPRWALILLMVSAGIYLARENIRIIARFHVFISFFAFILIFLACMAYAHIDIRYILPIGHSGALNIIKASSEALLSMLGFEALLVIFPYVENNEKGVLKAMSIANLIATSLSTFLVFTCLIVFSPQEILVIPQPMLYMLKSFTFTVIERLDLFFLSIWITFAVTSFVSYLYLASKGLGYAFHKNRHKNAVWYAAIACGFIALYPDSQLAINRLAFFITRTSFAFFAAIPLTLLLLSHVLRKKERKDTAS</sequence>
<accession>A0A848CVS0</accession>
<feature type="transmembrane region" description="Helical" evidence="8">
    <location>
        <begin position="118"/>
        <end position="135"/>
    </location>
</feature>
<keyword evidence="7 8" id="KW-0472">Membrane</keyword>
<keyword evidence="6 8" id="KW-1133">Transmembrane helix</keyword>
<name>A0A848CVS0_ANEAE</name>
<dbReference type="GeneID" id="92839749"/>
<feature type="transmembrane region" description="Helical" evidence="8">
    <location>
        <begin position="219"/>
        <end position="240"/>
    </location>
</feature>
<evidence type="ECO:0000313" key="9">
    <source>
        <dbReference type="EMBL" id="NME99051.1"/>
    </source>
</evidence>
<evidence type="ECO:0000256" key="1">
    <source>
        <dbReference type="ARBA" id="ARBA00004141"/>
    </source>
</evidence>
<comment type="subcellular location">
    <subcellularLocation>
        <location evidence="1">Membrane</location>
        <topology evidence="1">Multi-pass membrane protein</topology>
    </subcellularLocation>
</comment>
<feature type="transmembrane region" description="Helical" evidence="8">
    <location>
        <begin position="83"/>
        <end position="106"/>
    </location>
</feature>
<feature type="transmembrane region" description="Helical" evidence="8">
    <location>
        <begin position="12"/>
        <end position="36"/>
    </location>
</feature>
<keyword evidence="4" id="KW-0309">Germination</keyword>
<evidence type="ECO:0000256" key="8">
    <source>
        <dbReference type="SAM" id="Phobius"/>
    </source>
</evidence>
<dbReference type="RefSeq" id="WP_021622246.1">
    <property type="nucleotide sequence ID" value="NZ_CABKST010000166.1"/>
</dbReference>
<gene>
    <name evidence="9" type="ORF">HF838_12355</name>
</gene>
<keyword evidence="5 8" id="KW-0812">Transmembrane</keyword>
<feature type="transmembrane region" description="Helical" evidence="8">
    <location>
        <begin position="147"/>
        <end position="167"/>
    </location>
</feature>
<dbReference type="GO" id="GO:0016020">
    <property type="term" value="C:membrane"/>
    <property type="evidence" value="ECO:0007669"/>
    <property type="project" value="UniProtKB-SubCell"/>
</dbReference>
<dbReference type="PANTHER" id="PTHR34975:SF2">
    <property type="entry name" value="SPORE GERMINATION PROTEIN A2"/>
    <property type="match status" value="1"/>
</dbReference>
<dbReference type="OrthoDB" id="2446105at2"/>
<proteinExistence type="inferred from homology"/>
<dbReference type="PANTHER" id="PTHR34975">
    <property type="entry name" value="SPORE GERMINATION PROTEIN A2"/>
    <property type="match status" value="1"/>
</dbReference>
<protein>
    <submittedName>
        <fullName evidence="9">GerAB/ArcD/ProY family transporter</fullName>
    </submittedName>
</protein>
<dbReference type="Proteomes" id="UP000561326">
    <property type="component" value="Unassembled WGS sequence"/>
</dbReference>
<keyword evidence="3" id="KW-0813">Transport</keyword>
<dbReference type="Gene3D" id="1.20.1740.10">
    <property type="entry name" value="Amino acid/polyamine transporter I"/>
    <property type="match status" value="1"/>
</dbReference>
<organism evidence="9 10">
    <name type="scientific">Aneurinibacillus aneurinilyticus</name>
    <name type="common">Bacillus aneurinolyticus</name>
    <dbReference type="NCBI Taxonomy" id="1391"/>
    <lineage>
        <taxon>Bacteria</taxon>
        <taxon>Bacillati</taxon>
        <taxon>Bacillota</taxon>
        <taxon>Bacilli</taxon>
        <taxon>Bacillales</taxon>
        <taxon>Paenibacillaceae</taxon>
        <taxon>Aneurinibacillus group</taxon>
        <taxon>Aneurinibacillus</taxon>
    </lineage>
</organism>
<comment type="caution">
    <text evidence="9">The sequence shown here is derived from an EMBL/GenBank/DDBJ whole genome shotgun (WGS) entry which is preliminary data.</text>
</comment>
<feature type="transmembrane region" description="Helical" evidence="8">
    <location>
        <begin position="305"/>
        <end position="321"/>
    </location>
</feature>
<feature type="transmembrane region" description="Helical" evidence="8">
    <location>
        <begin position="187"/>
        <end position="207"/>
    </location>
</feature>
<evidence type="ECO:0000256" key="3">
    <source>
        <dbReference type="ARBA" id="ARBA00022448"/>
    </source>
</evidence>
<evidence type="ECO:0000256" key="6">
    <source>
        <dbReference type="ARBA" id="ARBA00022989"/>
    </source>
</evidence>
<dbReference type="EMBL" id="JABAGO010000022">
    <property type="protein sequence ID" value="NME99051.1"/>
    <property type="molecule type" value="Genomic_DNA"/>
</dbReference>
<dbReference type="AlphaFoldDB" id="A0A848CVS0"/>
<dbReference type="InterPro" id="IPR004761">
    <property type="entry name" value="Spore_GerAB"/>
</dbReference>
<dbReference type="NCBIfam" id="TIGR00912">
    <property type="entry name" value="2A0309"/>
    <property type="match status" value="1"/>
</dbReference>
<evidence type="ECO:0000256" key="2">
    <source>
        <dbReference type="ARBA" id="ARBA00007998"/>
    </source>
</evidence>
<dbReference type="GO" id="GO:0009847">
    <property type="term" value="P:spore germination"/>
    <property type="evidence" value="ECO:0007669"/>
    <property type="project" value="InterPro"/>
</dbReference>
<evidence type="ECO:0000256" key="7">
    <source>
        <dbReference type="ARBA" id="ARBA00023136"/>
    </source>
</evidence>
<feature type="transmembrane region" description="Helical" evidence="8">
    <location>
        <begin position="269"/>
        <end position="289"/>
    </location>
</feature>
<evidence type="ECO:0000313" key="10">
    <source>
        <dbReference type="Proteomes" id="UP000561326"/>
    </source>
</evidence>